<evidence type="ECO:0000313" key="2">
    <source>
        <dbReference type="EMBL" id="PIK48652.1"/>
    </source>
</evidence>
<evidence type="ECO:0000313" key="3">
    <source>
        <dbReference type="Proteomes" id="UP000230750"/>
    </source>
</evidence>
<name>A0A2G8KKW7_STIJA</name>
<gene>
    <name evidence="2" type="ORF">BSL78_14464</name>
</gene>
<reference evidence="2 3" key="1">
    <citation type="journal article" date="2017" name="PLoS Biol.">
        <title>The sea cucumber genome provides insights into morphological evolution and visceral regeneration.</title>
        <authorList>
            <person name="Zhang X."/>
            <person name="Sun L."/>
            <person name="Yuan J."/>
            <person name="Sun Y."/>
            <person name="Gao Y."/>
            <person name="Zhang L."/>
            <person name="Li S."/>
            <person name="Dai H."/>
            <person name="Hamel J.F."/>
            <person name="Liu C."/>
            <person name="Yu Y."/>
            <person name="Liu S."/>
            <person name="Lin W."/>
            <person name="Guo K."/>
            <person name="Jin S."/>
            <person name="Xu P."/>
            <person name="Storey K.B."/>
            <person name="Huan P."/>
            <person name="Zhang T."/>
            <person name="Zhou Y."/>
            <person name="Zhang J."/>
            <person name="Lin C."/>
            <person name="Li X."/>
            <person name="Xing L."/>
            <person name="Huo D."/>
            <person name="Sun M."/>
            <person name="Wang L."/>
            <person name="Mercier A."/>
            <person name="Li F."/>
            <person name="Yang H."/>
            <person name="Xiang J."/>
        </authorList>
    </citation>
    <scope>NUCLEOTIDE SEQUENCE [LARGE SCALE GENOMIC DNA]</scope>
    <source>
        <strain evidence="2">Shaxun</strain>
        <tissue evidence="2">Muscle</tissue>
    </source>
</reference>
<proteinExistence type="predicted"/>
<comment type="caution">
    <text evidence="2">The sequence shown here is derived from an EMBL/GenBank/DDBJ whole genome shotgun (WGS) entry which is preliminary data.</text>
</comment>
<dbReference type="Proteomes" id="UP000230750">
    <property type="component" value="Unassembled WGS sequence"/>
</dbReference>
<organism evidence="2 3">
    <name type="scientific">Stichopus japonicus</name>
    <name type="common">Sea cucumber</name>
    <dbReference type="NCBI Taxonomy" id="307972"/>
    <lineage>
        <taxon>Eukaryota</taxon>
        <taxon>Metazoa</taxon>
        <taxon>Echinodermata</taxon>
        <taxon>Eleutherozoa</taxon>
        <taxon>Echinozoa</taxon>
        <taxon>Holothuroidea</taxon>
        <taxon>Aspidochirotacea</taxon>
        <taxon>Aspidochirotida</taxon>
        <taxon>Stichopodidae</taxon>
        <taxon>Apostichopus</taxon>
    </lineage>
</organism>
<evidence type="ECO:0000256" key="1">
    <source>
        <dbReference type="SAM" id="MobiDB-lite"/>
    </source>
</evidence>
<dbReference type="AlphaFoldDB" id="A0A2G8KKW7"/>
<accession>A0A2G8KKW7</accession>
<keyword evidence="3" id="KW-1185">Reference proteome</keyword>
<dbReference type="EMBL" id="MRZV01000509">
    <property type="protein sequence ID" value="PIK48652.1"/>
    <property type="molecule type" value="Genomic_DNA"/>
</dbReference>
<protein>
    <submittedName>
        <fullName evidence="2">Uncharacterized protein</fullName>
    </submittedName>
</protein>
<feature type="region of interest" description="Disordered" evidence="1">
    <location>
        <begin position="209"/>
        <end position="235"/>
    </location>
</feature>
<sequence>MEAVLSSRKTKTLSSDLIVDNFPVMRKNKRLVIKLKRCRLWVGSTTLLRGQKSQQEALVGKPTDHSSHIELPSLQKYDSHVLNGINEQTRTDEMSDTDNDELRVQEGFSNNRKRARLDDIVYRLQRRILAESSGKVTSKITISDSTVLPLHDQNPSTDGDDNNNRPNCTSANTFYTTHCPGLQVVSLMSKTGEDLKLDRIGMNRENMAETQHDAMVTPTSSKSRETSSHVSSHAELNSTANNQMSASFTSLSFPPSDCQLCNHGKFVKEQAKSEATFPRRLENGLRRCHQIIHPCIKYVYFPNNPCAHSPNIVWPPCIDMTRTNEVNQLQSYWTFSATHQPSHSVHCMVSALPIPTANTSIVLPWIQQQQRSIPNVALPWNISQTRTLIRSDKLLHTS</sequence>